<comment type="caution">
    <text evidence="2">The sequence shown here is derived from an EMBL/GenBank/DDBJ whole genome shotgun (WGS) entry which is preliminary data.</text>
</comment>
<organism evidence="2 3">
    <name type="scientific">Nocardiopsis coralli</name>
    <dbReference type="NCBI Taxonomy" id="2772213"/>
    <lineage>
        <taxon>Bacteria</taxon>
        <taxon>Bacillati</taxon>
        <taxon>Actinomycetota</taxon>
        <taxon>Actinomycetes</taxon>
        <taxon>Streptosporangiales</taxon>
        <taxon>Nocardiopsidaceae</taxon>
        <taxon>Nocardiopsis</taxon>
    </lineage>
</organism>
<evidence type="ECO:0000313" key="3">
    <source>
        <dbReference type="Proteomes" id="UP000806528"/>
    </source>
</evidence>
<dbReference type="Proteomes" id="UP000806528">
    <property type="component" value="Unassembled WGS sequence"/>
</dbReference>
<reference evidence="2 3" key="1">
    <citation type="submission" date="2020-09" db="EMBL/GenBank/DDBJ databases">
        <title>Diversity and distribution of actinomycetes associated with coral in the coast of Hainan.</title>
        <authorList>
            <person name="Li F."/>
        </authorList>
    </citation>
    <scope>NUCLEOTIDE SEQUENCE [LARGE SCALE GENOMIC DNA]</scope>
    <source>
        <strain evidence="2 3">HNM0947</strain>
    </source>
</reference>
<feature type="region of interest" description="Disordered" evidence="1">
    <location>
        <begin position="58"/>
        <end position="80"/>
    </location>
</feature>
<evidence type="ECO:0000313" key="2">
    <source>
        <dbReference type="EMBL" id="MBE3000922.1"/>
    </source>
</evidence>
<sequence length="80" mass="9056">MGVDQADHPEVLVVGENNDVEPHMLFQAAKMLVNDPYIDFTHEDSESLHKEEDGATFEINTNRDDPDPIAFKSPLEYAVR</sequence>
<evidence type="ECO:0000256" key="1">
    <source>
        <dbReference type="SAM" id="MobiDB-lite"/>
    </source>
</evidence>
<protein>
    <submittedName>
        <fullName evidence="2">Uncharacterized protein</fullName>
    </submittedName>
</protein>
<accession>A0ABR9PAR5</accession>
<keyword evidence="3" id="KW-1185">Reference proteome</keyword>
<proteinExistence type="predicted"/>
<gene>
    <name evidence="2" type="ORF">IDM40_19820</name>
</gene>
<name>A0ABR9PAR5_9ACTN</name>
<dbReference type="EMBL" id="JADBGI010000019">
    <property type="protein sequence ID" value="MBE3000922.1"/>
    <property type="molecule type" value="Genomic_DNA"/>
</dbReference>
<dbReference type="RefSeq" id="WP_193123526.1">
    <property type="nucleotide sequence ID" value="NZ_JADBGI010000019.1"/>
</dbReference>